<evidence type="ECO:0000256" key="6">
    <source>
        <dbReference type="SAM" id="Phobius"/>
    </source>
</evidence>
<dbReference type="GeneID" id="106472963"/>
<feature type="transmembrane region" description="Helical" evidence="6">
    <location>
        <begin position="101"/>
        <end position="123"/>
    </location>
</feature>
<gene>
    <name evidence="9" type="primary">LOC106472963</name>
</gene>
<keyword evidence="3 6" id="KW-0812">Transmembrane</keyword>
<reference evidence="9" key="1">
    <citation type="submission" date="2025-08" db="UniProtKB">
        <authorList>
            <consortium name="RefSeq"/>
        </authorList>
    </citation>
    <scope>IDENTIFICATION</scope>
    <source>
        <tissue evidence="9">Muscle</tissue>
    </source>
</reference>
<dbReference type="CDD" id="cd03384">
    <property type="entry name" value="PAP2_wunen"/>
    <property type="match status" value="1"/>
</dbReference>
<dbReference type="Proteomes" id="UP000694941">
    <property type="component" value="Unplaced"/>
</dbReference>
<keyword evidence="5 6" id="KW-0472">Membrane</keyword>
<sequence length="286" mass="32405">MPSEGSKPYVKIALDFMLLAIVGVPLLVFLFIGTPYRRGFFCDDDSIRYPYKDSTISNITLYCVAILGPVIVMTIVEGIICKKCKLSFKEKKYFCGYSISYYVFQLYHTVGVFAFGGCISQLATDIAKYSIGRLRPHFIDVCQPDQSLTECTHEYILNYECTSSDEDKIQEARLSFPSGHASFSAYAMIYLTVYLQYRMVCPKNSLLRPFLQAGALLTSWYIGLTRVMDFMHHWSDVLSGFLIGTVVSLLVVLFIADWKKPPDRNCLPVGTYTTCEVELQLENQAV</sequence>
<evidence type="ECO:0000256" key="3">
    <source>
        <dbReference type="ARBA" id="ARBA00022692"/>
    </source>
</evidence>
<dbReference type="PANTHER" id="PTHR10165">
    <property type="entry name" value="LIPID PHOSPHATE PHOSPHATASE"/>
    <property type="match status" value="1"/>
</dbReference>
<evidence type="ECO:0000256" key="1">
    <source>
        <dbReference type="ARBA" id="ARBA00004141"/>
    </source>
</evidence>
<dbReference type="Pfam" id="PF01569">
    <property type="entry name" value="PAP2"/>
    <property type="match status" value="1"/>
</dbReference>
<evidence type="ECO:0000259" key="7">
    <source>
        <dbReference type="SMART" id="SM00014"/>
    </source>
</evidence>
<evidence type="ECO:0000256" key="2">
    <source>
        <dbReference type="ARBA" id="ARBA00008816"/>
    </source>
</evidence>
<comment type="similarity">
    <text evidence="2">Belongs to the PA-phosphatase related phosphoesterase family.</text>
</comment>
<dbReference type="InterPro" id="IPR036938">
    <property type="entry name" value="PAP2/HPO_sf"/>
</dbReference>
<dbReference type="PANTHER" id="PTHR10165:SF197">
    <property type="entry name" value="FI04477P-RELATED"/>
    <property type="match status" value="1"/>
</dbReference>
<feature type="transmembrane region" description="Helical" evidence="6">
    <location>
        <begin position="59"/>
        <end position="80"/>
    </location>
</feature>
<dbReference type="InterPro" id="IPR043216">
    <property type="entry name" value="PAP-like"/>
</dbReference>
<evidence type="ECO:0000256" key="4">
    <source>
        <dbReference type="ARBA" id="ARBA00022989"/>
    </source>
</evidence>
<proteinExistence type="inferred from homology"/>
<keyword evidence="4 6" id="KW-1133">Transmembrane helix</keyword>
<evidence type="ECO:0000256" key="5">
    <source>
        <dbReference type="ARBA" id="ARBA00023136"/>
    </source>
</evidence>
<name>A0ABM1BUS9_LIMPO</name>
<protein>
    <submittedName>
        <fullName evidence="9">Phosphatidate phosphatase</fullName>
    </submittedName>
</protein>
<organism evidence="8 9">
    <name type="scientific">Limulus polyphemus</name>
    <name type="common">Atlantic horseshoe crab</name>
    <dbReference type="NCBI Taxonomy" id="6850"/>
    <lineage>
        <taxon>Eukaryota</taxon>
        <taxon>Metazoa</taxon>
        <taxon>Ecdysozoa</taxon>
        <taxon>Arthropoda</taxon>
        <taxon>Chelicerata</taxon>
        <taxon>Merostomata</taxon>
        <taxon>Xiphosura</taxon>
        <taxon>Limulidae</taxon>
        <taxon>Limulus</taxon>
    </lineage>
</organism>
<evidence type="ECO:0000313" key="8">
    <source>
        <dbReference type="Proteomes" id="UP000694941"/>
    </source>
</evidence>
<feature type="transmembrane region" description="Helical" evidence="6">
    <location>
        <begin position="237"/>
        <end position="256"/>
    </location>
</feature>
<dbReference type="Gene3D" id="1.20.144.10">
    <property type="entry name" value="Phosphatidic acid phosphatase type 2/haloperoxidase"/>
    <property type="match status" value="1"/>
</dbReference>
<evidence type="ECO:0000313" key="9">
    <source>
        <dbReference type="RefSeq" id="XP_013789086.1"/>
    </source>
</evidence>
<feature type="transmembrane region" description="Helical" evidence="6">
    <location>
        <begin position="206"/>
        <end position="225"/>
    </location>
</feature>
<feature type="domain" description="Phosphatidic acid phosphatase type 2/haloperoxidase" evidence="7">
    <location>
        <begin position="110"/>
        <end position="252"/>
    </location>
</feature>
<dbReference type="SUPFAM" id="SSF48317">
    <property type="entry name" value="Acid phosphatase/Vanadium-dependent haloperoxidase"/>
    <property type="match status" value="1"/>
</dbReference>
<accession>A0ABM1BUS9</accession>
<keyword evidence="8" id="KW-1185">Reference proteome</keyword>
<feature type="transmembrane region" description="Helical" evidence="6">
    <location>
        <begin position="12"/>
        <end position="32"/>
    </location>
</feature>
<feature type="transmembrane region" description="Helical" evidence="6">
    <location>
        <begin position="174"/>
        <end position="194"/>
    </location>
</feature>
<dbReference type="RefSeq" id="XP_013789086.1">
    <property type="nucleotide sequence ID" value="XM_013933632.2"/>
</dbReference>
<comment type="subcellular location">
    <subcellularLocation>
        <location evidence="1">Membrane</location>
        <topology evidence="1">Multi-pass membrane protein</topology>
    </subcellularLocation>
</comment>
<dbReference type="InterPro" id="IPR000326">
    <property type="entry name" value="PAP2/HPO"/>
</dbReference>
<dbReference type="SMART" id="SM00014">
    <property type="entry name" value="acidPPc"/>
    <property type="match status" value="1"/>
</dbReference>